<dbReference type="InterPro" id="IPR001296">
    <property type="entry name" value="Glyco_trans_1"/>
</dbReference>
<reference evidence="2 3" key="1">
    <citation type="submission" date="2017-10" db="EMBL/GenBank/DDBJ databases">
        <title>Genomics of the genus Arcobacter.</title>
        <authorList>
            <person name="Perez-Cataluna A."/>
            <person name="Figueras M.J."/>
        </authorList>
    </citation>
    <scope>NUCLEOTIDE SEQUENCE [LARGE SCALE GENOMIC DNA]</scope>
    <source>
        <strain evidence="2 3">CECT 8993</strain>
    </source>
</reference>
<evidence type="ECO:0000313" key="2">
    <source>
        <dbReference type="EMBL" id="RXJ69011.1"/>
    </source>
</evidence>
<dbReference type="GO" id="GO:0016757">
    <property type="term" value="F:glycosyltransferase activity"/>
    <property type="evidence" value="ECO:0007669"/>
    <property type="project" value="InterPro"/>
</dbReference>
<evidence type="ECO:0000259" key="1">
    <source>
        <dbReference type="Pfam" id="PF00534"/>
    </source>
</evidence>
<proteinExistence type="predicted"/>
<name>A0A4Q0YJC1_9BACT</name>
<accession>A0A4Q0YJC1</accession>
<dbReference type="Gene3D" id="3.40.50.2000">
    <property type="entry name" value="Glycogen Phosphorylase B"/>
    <property type="match status" value="2"/>
</dbReference>
<gene>
    <name evidence="2" type="ORF">CRV08_06150</name>
</gene>
<dbReference type="SUPFAM" id="SSF53756">
    <property type="entry name" value="UDP-Glycosyltransferase/glycogen phosphorylase"/>
    <property type="match status" value="1"/>
</dbReference>
<dbReference type="Pfam" id="PF00534">
    <property type="entry name" value="Glycos_transf_1"/>
    <property type="match status" value="1"/>
</dbReference>
<keyword evidence="2" id="KW-0808">Transferase</keyword>
<dbReference type="PANTHER" id="PTHR12526">
    <property type="entry name" value="GLYCOSYLTRANSFERASE"/>
    <property type="match status" value="1"/>
</dbReference>
<comment type="caution">
    <text evidence="2">The sequence shown here is derived from an EMBL/GenBank/DDBJ whole genome shotgun (WGS) entry which is preliminary data.</text>
</comment>
<dbReference type="AlphaFoldDB" id="A0A4Q0YJC1"/>
<sequence length="373" mass="42633">MKKRICIVSTTGSVVNAFMLRHIEYLKNEYDVTVVLGDDIPLKVDVKVKKIKIIRKIDLMQDIKSLYKLLKYFKKKKFDLVLSIMPKSGLLSMISAMLVGINIRLHFFTGQVWATKKGFFKTLLKYMDKVIVKCSTNILVDSNSQKEFLESEKVLDSRGSILNKGSISGVNTNYFKPNINLKNELRKKYNIVDSEIVFMYLGRINIDKGVIELADTFLSLFNKFSKVKLVLMGPLEDLTIKEKIKELLINENVIYDFSYINNPQEILNLADILVLPSHREGFGTIVIEAAALKVPTIGSNIYGLSDSIVDKQTGVLHKVNDIEDMVKQYSNIILNKNLINQMGENAYKRVQKDFLDETLSLALLNYIREKIDK</sequence>
<protein>
    <submittedName>
        <fullName evidence="2">Glycosyltransferase family 1 protein</fullName>
    </submittedName>
</protein>
<dbReference type="EMBL" id="PDKJ01000004">
    <property type="protein sequence ID" value="RXJ69011.1"/>
    <property type="molecule type" value="Genomic_DNA"/>
</dbReference>
<dbReference type="PANTHER" id="PTHR12526:SF630">
    <property type="entry name" value="GLYCOSYLTRANSFERASE"/>
    <property type="match status" value="1"/>
</dbReference>
<dbReference type="Proteomes" id="UP000290172">
    <property type="component" value="Unassembled WGS sequence"/>
</dbReference>
<organism evidence="2 3">
    <name type="scientific">Halarcobacter ebronensis</name>
    <dbReference type="NCBI Taxonomy" id="1462615"/>
    <lineage>
        <taxon>Bacteria</taxon>
        <taxon>Pseudomonadati</taxon>
        <taxon>Campylobacterota</taxon>
        <taxon>Epsilonproteobacteria</taxon>
        <taxon>Campylobacterales</taxon>
        <taxon>Arcobacteraceae</taxon>
        <taxon>Halarcobacter</taxon>
    </lineage>
</organism>
<evidence type="ECO:0000313" key="3">
    <source>
        <dbReference type="Proteomes" id="UP000290172"/>
    </source>
</evidence>
<feature type="domain" description="Glycosyl transferase family 1" evidence="1">
    <location>
        <begin position="183"/>
        <end position="349"/>
    </location>
</feature>
<dbReference type="RefSeq" id="WP_128980160.1">
    <property type="nucleotide sequence ID" value="NZ_PDKJ01000004.1"/>
</dbReference>